<dbReference type="GO" id="GO:0003677">
    <property type="term" value="F:DNA binding"/>
    <property type="evidence" value="ECO:0007669"/>
    <property type="project" value="InterPro"/>
</dbReference>
<accession>B4CXP8</accession>
<dbReference type="AlphaFoldDB" id="B4CXP8"/>
<dbReference type="InterPro" id="IPR008921">
    <property type="entry name" value="DNA_pol3_clamp-load_cplx_C"/>
</dbReference>
<dbReference type="SUPFAM" id="SSF48019">
    <property type="entry name" value="post-AAA+ oligomerization domain-like"/>
    <property type="match status" value="1"/>
</dbReference>
<name>B4CXP8_9BACT</name>
<dbReference type="eggNOG" id="COG2256">
    <property type="taxonomic scope" value="Bacteria"/>
</dbReference>
<evidence type="ECO:0000313" key="1">
    <source>
        <dbReference type="EMBL" id="EDY21046.1"/>
    </source>
</evidence>
<dbReference type="STRING" id="497964.CfE428DRAFT_1339"/>
<gene>
    <name evidence="1" type="ORF">CfE428DRAFT_1339</name>
</gene>
<sequence>MSSNPSSDRSRHPSTPSFLFGLTFLANENQDMRFLTKRGYEFGEVSSAMQKAIRRGDTRLAGYWALELWASGYGNYVWKRLLTVSAEDCWGILTQEVKALHDSYAVVNANVPAKQPKGRIFISKAVILLCAAKKNRDADHLQNFVYDQMAGLDADKLAGDLLKGGREKIPE</sequence>
<comment type="caution">
    <text evidence="1">The sequence shown here is derived from an EMBL/GenBank/DDBJ whole genome shotgun (WGS) entry which is preliminary data.</text>
</comment>
<evidence type="ECO:0000313" key="2">
    <source>
        <dbReference type="Proteomes" id="UP000005824"/>
    </source>
</evidence>
<keyword evidence="2" id="KW-1185">Reference proteome</keyword>
<reference evidence="1 2" key="1">
    <citation type="journal article" date="2011" name="J. Bacteriol.">
        <title>Genome sequence of Chthoniobacter flavus Ellin428, an aerobic heterotrophic soil bacterium.</title>
        <authorList>
            <person name="Kant R."/>
            <person name="van Passel M.W."/>
            <person name="Palva A."/>
            <person name="Lucas S."/>
            <person name="Lapidus A."/>
            <person name="Glavina Del Rio T."/>
            <person name="Dalin E."/>
            <person name="Tice H."/>
            <person name="Bruce D."/>
            <person name="Goodwin L."/>
            <person name="Pitluck S."/>
            <person name="Larimer F.W."/>
            <person name="Land M.L."/>
            <person name="Hauser L."/>
            <person name="Sangwan P."/>
            <person name="de Vos W.M."/>
            <person name="Janssen P.H."/>
            <person name="Smidt H."/>
        </authorList>
    </citation>
    <scope>NUCLEOTIDE SEQUENCE [LARGE SCALE GENOMIC DNA]</scope>
    <source>
        <strain evidence="1 2">Ellin428</strain>
    </source>
</reference>
<dbReference type="EMBL" id="ABVL01000003">
    <property type="protein sequence ID" value="EDY21046.1"/>
    <property type="molecule type" value="Genomic_DNA"/>
</dbReference>
<proteinExistence type="predicted"/>
<dbReference type="InParanoid" id="B4CXP8"/>
<evidence type="ECO:0008006" key="3">
    <source>
        <dbReference type="Google" id="ProtNLM"/>
    </source>
</evidence>
<dbReference type="Gene3D" id="1.20.272.10">
    <property type="match status" value="1"/>
</dbReference>
<dbReference type="GO" id="GO:0006260">
    <property type="term" value="P:DNA replication"/>
    <property type="evidence" value="ECO:0007669"/>
    <property type="project" value="InterPro"/>
</dbReference>
<dbReference type="Proteomes" id="UP000005824">
    <property type="component" value="Unassembled WGS sequence"/>
</dbReference>
<organism evidence="1 2">
    <name type="scientific">Chthoniobacter flavus Ellin428</name>
    <dbReference type="NCBI Taxonomy" id="497964"/>
    <lineage>
        <taxon>Bacteria</taxon>
        <taxon>Pseudomonadati</taxon>
        <taxon>Verrucomicrobiota</taxon>
        <taxon>Spartobacteria</taxon>
        <taxon>Chthoniobacterales</taxon>
        <taxon>Chthoniobacteraceae</taxon>
        <taxon>Chthoniobacter</taxon>
    </lineage>
</organism>
<protein>
    <recommendedName>
        <fullName evidence="3">MgsA AAA+ ATPase C-terminal domain-containing protein</fullName>
    </recommendedName>
</protein>